<name>A0AAD8PL76_9PEZI</name>
<keyword evidence="2" id="KW-1185">Reference proteome</keyword>
<comment type="caution">
    <text evidence="1">The sequence shown here is derived from an EMBL/GenBank/DDBJ whole genome shotgun (WGS) entry which is preliminary data.</text>
</comment>
<organism evidence="1 2">
    <name type="scientific">Colletotrichum navitas</name>
    <dbReference type="NCBI Taxonomy" id="681940"/>
    <lineage>
        <taxon>Eukaryota</taxon>
        <taxon>Fungi</taxon>
        <taxon>Dikarya</taxon>
        <taxon>Ascomycota</taxon>
        <taxon>Pezizomycotina</taxon>
        <taxon>Sordariomycetes</taxon>
        <taxon>Hypocreomycetidae</taxon>
        <taxon>Glomerellales</taxon>
        <taxon>Glomerellaceae</taxon>
        <taxon>Colletotrichum</taxon>
        <taxon>Colletotrichum graminicola species complex</taxon>
    </lineage>
</organism>
<dbReference type="RefSeq" id="XP_060407955.1">
    <property type="nucleotide sequence ID" value="XM_060561723.1"/>
</dbReference>
<accession>A0AAD8PL76</accession>
<protein>
    <submittedName>
        <fullName evidence="1">Uncharacterized protein</fullName>
    </submittedName>
</protein>
<dbReference type="Proteomes" id="UP001230504">
    <property type="component" value="Unassembled WGS sequence"/>
</dbReference>
<evidence type="ECO:0000313" key="1">
    <source>
        <dbReference type="EMBL" id="KAK1569750.1"/>
    </source>
</evidence>
<dbReference type="AlphaFoldDB" id="A0AAD8PL76"/>
<evidence type="ECO:0000313" key="2">
    <source>
        <dbReference type="Proteomes" id="UP001230504"/>
    </source>
</evidence>
<sequence>MAVAAIARTEHRKKKAPDALRIRMQGKDNEDLGHSETRWSLGSFDSAAGLKEPKPVARGLSFGRRFALLYENR</sequence>
<dbReference type="EMBL" id="JAHLJV010000124">
    <property type="protein sequence ID" value="KAK1569750.1"/>
    <property type="molecule type" value="Genomic_DNA"/>
</dbReference>
<gene>
    <name evidence="1" type="ORF">LY79DRAFT_594730</name>
</gene>
<proteinExistence type="predicted"/>
<reference evidence="1" key="1">
    <citation type="submission" date="2021-06" db="EMBL/GenBank/DDBJ databases">
        <title>Comparative genomics, transcriptomics and evolutionary studies reveal genomic signatures of adaptation to plant cell wall in hemibiotrophic fungi.</title>
        <authorList>
            <consortium name="DOE Joint Genome Institute"/>
            <person name="Baroncelli R."/>
            <person name="Diaz J.F."/>
            <person name="Benocci T."/>
            <person name="Peng M."/>
            <person name="Battaglia E."/>
            <person name="Haridas S."/>
            <person name="Andreopoulos W."/>
            <person name="Labutti K."/>
            <person name="Pangilinan J."/>
            <person name="Floch G.L."/>
            <person name="Makela M.R."/>
            <person name="Henrissat B."/>
            <person name="Grigoriev I.V."/>
            <person name="Crouch J.A."/>
            <person name="De Vries R.P."/>
            <person name="Sukno S.A."/>
            <person name="Thon M.R."/>
        </authorList>
    </citation>
    <scope>NUCLEOTIDE SEQUENCE</scope>
    <source>
        <strain evidence="1">CBS 125086</strain>
    </source>
</reference>
<dbReference type="GeneID" id="85445963"/>